<evidence type="ECO:0000256" key="3">
    <source>
        <dbReference type="ARBA" id="ARBA00022490"/>
    </source>
</evidence>
<evidence type="ECO:0000256" key="1">
    <source>
        <dbReference type="ARBA" id="ARBA00004496"/>
    </source>
</evidence>
<evidence type="ECO:0000259" key="4">
    <source>
        <dbReference type="PROSITE" id="PS50851"/>
    </source>
</evidence>
<dbReference type="InterPro" id="IPR002545">
    <property type="entry name" value="CheW-lke_dom"/>
</dbReference>
<dbReference type="PANTHER" id="PTHR22617:SF45">
    <property type="entry name" value="CHEMOTAXIS PROTEIN CHEW"/>
    <property type="match status" value="1"/>
</dbReference>
<dbReference type="PROSITE" id="PS50851">
    <property type="entry name" value="CHEW"/>
    <property type="match status" value="1"/>
</dbReference>
<dbReference type="AlphaFoldDB" id="A0A3B0Z3G1"/>
<dbReference type="Gene3D" id="2.40.50.180">
    <property type="entry name" value="CheA-289, Domain 4"/>
    <property type="match status" value="1"/>
</dbReference>
<keyword evidence="3" id="KW-0963">Cytoplasm</keyword>
<comment type="subcellular location">
    <subcellularLocation>
        <location evidence="1">Cytoplasm</location>
    </subcellularLocation>
</comment>
<evidence type="ECO:0000313" key="5">
    <source>
        <dbReference type="EMBL" id="VAW75784.1"/>
    </source>
</evidence>
<gene>
    <name evidence="5" type="ORF">MNBD_GAMMA15-2484</name>
</gene>
<protein>
    <recommendedName>
        <fullName evidence="2">Chemotaxis protein CheW</fullName>
    </recommendedName>
</protein>
<organism evidence="5">
    <name type="scientific">hydrothermal vent metagenome</name>
    <dbReference type="NCBI Taxonomy" id="652676"/>
    <lineage>
        <taxon>unclassified sequences</taxon>
        <taxon>metagenomes</taxon>
        <taxon>ecological metagenomes</taxon>
    </lineage>
</organism>
<dbReference type="InterPro" id="IPR036061">
    <property type="entry name" value="CheW-like_dom_sf"/>
</dbReference>
<dbReference type="GO" id="GO:0007165">
    <property type="term" value="P:signal transduction"/>
    <property type="evidence" value="ECO:0007669"/>
    <property type="project" value="InterPro"/>
</dbReference>
<reference evidence="5" key="1">
    <citation type="submission" date="2018-06" db="EMBL/GenBank/DDBJ databases">
        <authorList>
            <person name="Zhirakovskaya E."/>
        </authorList>
    </citation>
    <scope>NUCLEOTIDE SEQUENCE</scope>
</reference>
<dbReference type="PANTHER" id="PTHR22617">
    <property type="entry name" value="CHEMOTAXIS SENSOR HISTIDINE KINASE-RELATED"/>
    <property type="match status" value="1"/>
</dbReference>
<dbReference type="EMBL" id="UOFN01000051">
    <property type="protein sequence ID" value="VAW75784.1"/>
    <property type="molecule type" value="Genomic_DNA"/>
</dbReference>
<proteinExistence type="predicted"/>
<dbReference type="GO" id="GO:0005829">
    <property type="term" value="C:cytosol"/>
    <property type="evidence" value="ECO:0007669"/>
    <property type="project" value="TreeGrafter"/>
</dbReference>
<sequence>MNTQHQPDGQQLDDCWNRIGVWSKDQASCPRLEQVMHCRNCAHYSAAGRQVLDRPASNDYRREWTQRFAEPRPKKNTDARSTLLFRLGDEWMALQSSCIDEITPLRSIHSLPRTDGTLIKGLVNIRGELKLCVSLGVLLHLEKAREEYVSDREIHERMISVTWNEQSFVFPASEVHGIHRYSDDELEASPVTVSKSKSSFTTGVVKWKNRHVGVLDTELMFYALSKDMQ</sequence>
<feature type="domain" description="CheW-like" evidence="4">
    <location>
        <begin position="79"/>
        <end position="226"/>
    </location>
</feature>
<name>A0A3B0Z3G1_9ZZZZ</name>
<accession>A0A3B0Z3G1</accession>
<dbReference type="GO" id="GO:0006935">
    <property type="term" value="P:chemotaxis"/>
    <property type="evidence" value="ECO:0007669"/>
    <property type="project" value="InterPro"/>
</dbReference>
<dbReference type="Pfam" id="PF01584">
    <property type="entry name" value="CheW"/>
    <property type="match status" value="1"/>
</dbReference>
<dbReference type="Gene3D" id="2.30.30.40">
    <property type="entry name" value="SH3 Domains"/>
    <property type="match status" value="1"/>
</dbReference>
<dbReference type="InterPro" id="IPR039315">
    <property type="entry name" value="CheW"/>
</dbReference>
<evidence type="ECO:0000256" key="2">
    <source>
        <dbReference type="ARBA" id="ARBA00021483"/>
    </source>
</evidence>
<dbReference type="SMART" id="SM00260">
    <property type="entry name" value="CheW"/>
    <property type="match status" value="1"/>
</dbReference>
<dbReference type="SUPFAM" id="SSF50341">
    <property type="entry name" value="CheW-like"/>
    <property type="match status" value="1"/>
</dbReference>